<dbReference type="SMART" id="SM00388">
    <property type="entry name" value="HisKA"/>
    <property type="match status" value="1"/>
</dbReference>
<dbReference type="AlphaFoldDB" id="S0FYQ7"/>
<dbReference type="InterPro" id="IPR000014">
    <property type="entry name" value="PAS"/>
</dbReference>
<dbReference type="PROSITE" id="PS50109">
    <property type="entry name" value="HIS_KIN"/>
    <property type="match status" value="1"/>
</dbReference>
<evidence type="ECO:0000256" key="3">
    <source>
        <dbReference type="ARBA" id="ARBA00022553"/>
    </source>
</evidence>
<gene>
    <name evidence="11" type="primary">kinE</name>
    <name evidence="11" type="ORF">Dpo_9c01510</name>
</gene>
<dbReference type="InterPro" id="IPR021796">
    <property type="entry name" value="Tll0287-like_dom"/>
</dbReference>
<dbReference type="InterPro" id="IPR036097">
    <property type="entry name" value="HisK_dim/P_sf"/>
</dbReference>
<keyword evidence="6 11" id="KW-0418">Kinase</keyword>
<dbReference type="InterPro" id="IPR005467">
    <property type="entry name" value="His_kinase_dom"/>
</dbReference>
<evidence type="ECO:0000256" key="4">
    <source>
        <dbReference type="ARBA" id="ARBA00022679"/>
    </source>
</evidence>
<keyword evidence="12" id="KW-1185">Reference proteome</keyword>
<keyword evidence="8" id="KW-0902">Two-component regulatory system</keyword>
<dbReference type="GO" id="GO:0005524">
    <property type="term" value="F:ATP binding"/>
    <property type="evidence" value="ECO:0007669"/>
    <property type="project" value="UniProtKB-KW"/>
</dbReference>
<dbReference type="InterPro" id="IPR035965">
    <property type="entry name" value="PAS-like_dom_sf"/>
</dbReference>
<feature type="transmembrane region" description="Helical" evidence="9">
    <location>
        <begin position="12"/>
        <end position="35"/>
    </location>
</feature>
<dbReference type="PRINTS" id="PR00344">
    <property type="entry name" value="BCTRLSENSOR"/>
</dbReference>
<reference evidence="11 12" key="1">
    <citation type="journal article" date="2013" name="Genome Announc.">
        <title>Draft Genome Sequence of Desulfotignum phosphitoxidans DSM 13687 Strain FiPS-3.</title>
        <authorList>
            <person name="Poehlein A."/>
            <person name="Daniel R."/>
            <person name="Simeonova D.D."/>
        </authorList>
    </citation>
    <scope>NUCLEOTIDE SEQUENCE [LARGE SCALE GENOMIC DNA]</scope>
    <source>
        <strain evidence="11 12">DSM 13687</strain>
    </source>
</reference>
<protein>
    <recommendedName>
        <fullName evidence="2">histidine kinase</fullName>
        <ecNumber evidence="2">2.7.13.3</ecNumber>
    </recommendedName>
</protein>
<evidence type="ECO:0000256" key="6">
    <source>
        <dbReference type="ARBA" id="ARBA00022777"/>
    </source>
</evidence>
<dbReference type="EMBL" id="APJX01000009">
    <property type="protein sequence ID" value="EMS78319.1"/>
    <property type="molecule type" value="Genomic_DNA"/>
</dbReference>
<dbReference type="PANTHER" id="PTHR43065:SF10">
    <property type="entry name" value="PEROXIDE STRESS-ACTIVATED HISTIDINE KINASE MAK3"/>
    <property type="match status" value="1"/>
</dbReference>
<evidence type="ECO:0000256" key="9">
    <source>
        <dbReference type="SAM" id="Phobius"/>
    </source>
</evidence>
<dbReference type="Gene3D" id="1.10.287.130">
    <property type="match status" value="1"/>
</dbReference>
<dbReference type="Pfam" id="PF02518">
    <property type="entry name" value="HATPase_c"/>
    <property type="match status" value="1"/>
</dbReference>
<dbReference type="NCBIfam" id="TIGR00229">
    <property type="entry name" value="sensory_box"/>
    <property type="match status" value="1"/>
</dbReference>
<keyword evidence="9" id="KW-0812">Transmembrane</keyword>
<dbReference type="EC" id="2.7.13.3" evidence="2"/>
<name>S0FYQ7_9BACT</name>
<feature type="transmembrane region" description="Helical" evidence="9">
    <location>
        <begin position="217"/>
        <end position="238"/>
    </location>
</feature>
<evidence type="ECO:0000256" key="1">
    <source>
        <dbReference type="ARBA" id="ARBA00000085"/>
    </source>
</evidence>
<keyword evidence="7" id="KW-0067">ATP-binding</keyword>
<keyword evidence="4 11" id="KW-0808">Transferase</keyword>
<dbReference type="SUPFAM" id="SSF47384">
    <property type="entry name" value="Homodimeric domain of signal transducing histidine kinase"/>
    <property type="match status" value="1"/>
</dbReference>
<evidence type="ECO:0000313" key="12">
    <source>
        <dbReference type="Proteomes" id="UP000014216"/>
    </source>
</evidence>
<dbReference type="Gene3D" id="3.30.450.20">
    <property type="entry name" value="PAS domain"/>
    <property type="match status" value="1"/>
</dbReference>
<dbReference type="OrthoDB" id="9805967at2"/>
<dbReference type="Proteomes" id="UP000014216">
    <property type="component" value="Unassembled WGS sequence"/>
</dbReference>
<dbReference type="PANTHER" id="PTHR43065">
    <property type="entry name" value="SENSOR HISTIDINE KINASE"/>
    <property type="match status" value="1"/>
</dbReference>
<keyword evidence="9" id="KW-1133">Transmembrane helix</keyword>
<dbReference type="SUPFAM" id="SSF55874">
    <property type="entry name" value="ATPase domain of HSP90 chaperone/DNA topoisomerase II/histidine kinase"/>
    <property type="match status" value="1"/>
</dbReference>
<dbReference type="Gene3D" id="3.30.565.10">
    <property type="entry name" value="Histidine kinase-like ATPase, C-terminal domain"/>
    <property type="match status" value="1"/>
</dbReference>
<dbReference type="Pfam" id="PF08448">
    <property type="entry name" value="PAS_4"/>
    <property type="match status" value="1"/>
</dbReference>
<evidence type="ECO:0000256" key="7">
    <source>
        <dbReference type="ARBA" id="ARBA00022840"/>
    </source>
</evidence>
<organism evidence="11 12">
    <name type="scientific">Desulfotignum phosphitoxidans DSM 13687</name>
    <dbReference type="NCBI Taxonomy" id="1286635"/>
    <lineage>
        <taxon>Bacteria</taxon>
        <taxon>Pseudomonadati</taxon>
        <taxon>Thermodesulfobacteriota</taxon>
        <taxon>Desulfobacteria</taxon>
        <taxon>Desulfobacterales</taxon>
        <taxon>Desulfobacteraceae</taxon>
        <taxon>Desulfotignum</taxon>
    </lineage>
</organism>
<dbReference type="RefSeq" id="WP_006967755.1">
    <property type="nucleotide sequence ID" value="NZ_APJX01000009.1"/>
</dbReference>
<dbReference type="Pfam" id="PF00512">
    <property type="entry name" value="HisKA"/>
    <property type="match status" value="1"/>
</dbReference>
<dbReference type="SMART" id="SM00387">
    <property type="entry name" value="HATPase_c"/>
    <property type="match status" value="1"/>
</dbReference>
<evidence type="ECO:0000256" key="2">
    <source>
        <dbReference type="ARBA" id="ARBA00012438"/>
    </source>
</evidence>
<keyword evidence="3" id="KW-0597">Phosphoprotein</keyword>
<keyword evidence="9" id="KW-0472">Membrane</keyword>
<comment type="catalytic activity">
    <reaction evidence="1">
        <text>ATP + protein L-histidine = ADP + protein N-phospho-L-histidine.</text>
        <dbReference type="EC" id="2.7.13.3"/>
    </reaction>
</comment>
<dbReference type="InterPro" id="IPR003661">
    <property type="entry name" value="HisK_dim/P_dom"/>
</dbReference>
<dbReference type="GO" id="GO:0000155">
    <property type="term" value="F:phosphorelay sensor kinase activity"/>
    <property type="evidence" value="ECO:0007669"/>
    <property type="project" value="InterPro"/>
</dbReference>
<proteinExistence type="predicted"/>
<sequence>MPSRTFNLRFKFITGLVVSILSLGVCISLIMYFHINSIMESEISQRSQMLLAQSDAVQDYVKTELRPEMFATLPEGRFVLKAMSSSYISREVMDRLNLKDASHYHYRRVALNARNPVSEPNAFESGLIRYFNENPGAGIWENTTQVKGEDYRLVARPVAFRASCLNCHGDPEDAPGELVDIYGDTNGFFHTEGEVGGVVVAGFPVAMIKSPAKELTLQYLMLYLLGIFFFAGLISLFFDRLVMKNLQDLSRIFKTRFSGEAEQGIIQKLAQKDEIEGLIEGVDELAVCLSDARTKLEDHTQNLEKMVEGRTLELDLKARKHLGDVRLFVDLINGFNGALTVRQLVSALLESVGRRYKAEDVVYHCMVLSETYYAWKPREEKPELPLKARDLVWKNEVLFLDRTLFIPVKSLESHWGILRLVWKHTPDPEELDTDVLLALGQQVAVLIENIHVFSSIRSQHDMLQSVFEGISDPLLLIDEDCRIIITNRAGHDILGPGKKAAQESALRAFLCTHVSNNEDSSILNHVARTGQSVSEEIYTHDDRYFDIDLYPLPRRDQARLQMVLYARNITQEKQMMERMHQAERLGAIGKLAAGVAHEINNPLGVIQCYTDLVRDAVTDKEIVSDIDIISKHTRAAQKVVQDLLALSRPKKPISGTCDLNQVVSQGIEVFKAQAVSRNIHIDTCLSDNLPRVACDGTILEQILTNLWLNAVDALQESGDTITIETKPAESSQVRLRIADNGPGIPDIVKQRIFDPFYTTKEVGKGTGLGLSIVYGFVSELNGRIVVDTGEQTRFDIYLPTVSSGTEPFDRKKT</sequence>
<dbReference type="InterPro" id="IPR004358">
    <property type="entry name" value="Sig_transdc_His_kin-like_C"/>
</dbReference>
<dbReference type="InterPro" id="IPR013656">
    <property type="entry name" value="PAS_4"/>
</dbReference>
<comment type="caution">
    <text evidence="11">The sequence shown here is derived from an EMBL/GenBank/DDBJ whole genome shotgun (WGS) entry which is preliminary data.</text>
</comment>
<dbReference type="InterPro" id="IPR036890">
    <property type="entry name" value="HATPase_C_sf"/>
</dbReference>
<dbReference type="CDD" id="cd00082">
    <property type="entry name" value="HisKA"/>
    <property type="match status" value="1"/>
</dbReference>
<evidence type="ECO:0000256" key="5">
    <source>
        <dbReference type="ARBA" id="ARBA00022741"/>
    </source>
</evidence>
<evidence type="ECO:0000256" key="8">
    <source>
        <dbReference type="ARBA" id="ARBA00023012"/>
    </source>
</evidence>
<dbReference type="Pfam" id="PF11845">
    <property type="entry name" value="Tll0287-like"/>
    <property type="match status" value="1"/>
</dbReference>
<dbReference type="InterPro" id="IPR003594">
    <property type="entry name" value="HATPase_dom"/>
</dbReference>
<feature type="domain" description="Histidine kinase" evidence="10">
    <location>
        <begin position="594"/>
        <end position="802"/>
    </location>
</feature>
<dbReference type="SUPFAM" id="SSF55785">
    <property type="entry name" value="PYP-like sensor domain (PAS domain)"/>
    <property type="match status" value="1"/>
</dbReference>
<keyword evidence="5" id="KW-0547">Nucleotide-binding</keyword>
<evidence type="ECO:0000313" key="11">
    <source>
        <dbReference type="EMBL" id="EMS78319.1"/>
    </source>
</evidence>
<accession>S0FYQ7</accession>
<evidence type="ECO:0000259" key="10">
    <source>
        <dbReference type="PROSITE" id="PS50109"/>
    </source>
</evidence>